<gene>
    <name evidence="1" type="ORF">AVL59_37190</name>
</gene>
<proteinExistence type="predicted"/>
<organism evidence="1 2">
    <name type="scientific">Streptomyces griseochromogenes</name>
    <dbReference type="NCBI Taxonomy" id="68214"/>
    <lineage>
        <taxon>Bacteria</taxon>
        <taxon>Bacillati</taxon>
        <taxon>Actinomycetota</taxon>
        <taxon>Actinomycetes</taxon>
        <taxon>Kitasatosporales</taxon>
        <taxon>Streptomycetaceae</taxon>
        <taxon>Streptomyces</taxon>
    </lineage>
</organism>
<evidence type="ECO:0000313" key="2">
    <source>
        <dbReference type="Proteomes" id="UP000092659"/>
    </source>
</evidence>
<accession>A0A1B1B6U5</accession>
<name>A0A1B1B6U5_9ACTN</name>
<dbReference type="Proteomes" id="UP000092659">
    <property type="component" value="Chromosome"/>
</dbReference>
<dbReference type="AlphaFoldDB" id="A0A1B1B6U5"/>
<reference evidence="1 2" key="1">
    <citation type="submission" date="2016-06" db="EMBL/GenBank/DDBJ databases">
        <title>Complete genome sequence of Streptomyces griseochromogenes ATCC 14511, the Blasticidin S producer.</title>
        <authorList>
            <person name="Wu L."/>
        </authorList>
    </citation>
    <scope>NUCLEOTIDE SEQUENCE [LARGE SCALE GENOMIC DNA]</scope>
    <source>
        <strain evidence="1 2">ATCC 14511</strain>
    </source>
</reference>
<dbReference type="KEGG" id="sgs:AVL59_37190"/>
<dbReference type="EMBL" id="CP016279">
    <property type="protein sequence ID" value="ANP54472.1"/>
    <property type="molecule type" value="Genomic_DNA"/>
</dbReference>
<sequence>MARLVEERPDGLLTRLAGERPDRFVIRSFEGQADGLWPGRSRSGLTGFRLGRLMNGPMGL</sequence>
<evidence type="ECO:0000313" key="1">
    <source>
        <dbReference type="EMBL" id="ANP54472.1"/>
    </source>
</evidence>
<protein>
    <submittedName>
        <fullName evidence="1">Uncharacterized protein</fullName>
    </submittedName>
</protein>